<dbReference type="Gene3D" id="1.10.1740.10">
    <property type="match status" value="1"/>
</dbReference>
<sequence length="282" mass="31474">MLGLAYRILGSYSDAEDAVQDTYLKWNSLDSKDIDNPAAWLTTVCTRHCIDLLRAAKRSRTDYVGSWLPEPIQMAGPDTPESEAELASSLSMAFLLTLERLAPKERAAYLLHEIFDRPYTEVAPTLGVSEAACRKLVSRAKSKVGRDVVRRPAPQLRQEELLVAFREAVETGLTDRLATLMSEDIRLSADGGGKVPTLQESLTGKEAVLMFISEQLHEYWRCYAGWLRTRINGAAGILLFDDGRVVVSVSFAYDLHGRLSRIFITRNPDKLDHLPHPGLCVQ</sequence>
<feature type="domain" description="RNA polymerase sigma-70 region 2" evidence="2">
    <location>
        <begin position="2"/>
        <end position="58"/>
    </location>
</feature>
<dbReference type="Gene3D" id="1.10.10.10">
    <property type="entry name" value="Winged helix-like DNA-binding domain superfamily/Winged helix DNA-binding domain"/>
    <property type="match status" value="1"/>
</dbReference>
<protein>
    <submittedName>
        <fullName evidence="4">RNA polymerase sigma-70 factor</fullName>
    </submittedName>
</protein>
<keyword evidence="5" id="KW-1185">Reference proteome</keyword>
<dbReference type="PANTHER" id="PTHR30173">
    <property type="entry name" value="SIGMA 19 FACTOR"/>
    <property type="match status" value="1"/>
</dbReference>
<dbReference type="InterPro" id="IPR013249">
    <property type="entry name" value="RNA_pol_sigma70_r4_t2"/>
</dbReference>
<dbReference type="InterPro" id="IPR032710">
    <property type="entry name" value="NTF2-like_dom_sf"/>
</dbReference>
<dbReference type="NCBIfam" id="TIGR02937">
    <property type="entry name" value="sigma70-ECF"/>
    <property type="match status" value="1"/>
</dbReference>
<dbReference type="Proteomes" id="UP001501727">
    <property type="component" value="Unassembled WGS sequence"/>
</dbReference>
<dbReference type="InterPro" id="IPR013325">
    <property type="entry name" value="RNA_pol_sigma_r2"/>
</dbReference>
<dbReference type="InterPro" id="IPR052704">
    <property type="entry name" value="ECF_Sigma-70_Domain"/>
</dbReference>
<dbReference type="Pfam" id="PF08281">
    <property type="entry name" value="Sigma70_r4_2"/>
    <property type="match status" value="1"/>
</dbReference>
<dbReference type="InterPro" id="IPR013324">
    <property type="entry name" value="RNA_pol_sigma_r3/r4-like"/>
</dbReference>
<dbReference type="SUPFAM" id="SSF88659">
    <property type="entry name" value="Sigma3 and sigma4 domains of RNA polymerase sigma factors"/>
    <property type="match status" value="1"/>
</dbReference>
<comment type="caution">
    <text evidence="4">The sequence shown here is derived from an EMBL/GenBank/DDBJ whole genome shotgun (WGS) entry which is preliminary data.</text>
</comment>
<name>A0ABP7MPI1_9GAMM</name>
<proteinExistence type="predicted"/>
<dbReference type="Pfam" id="PF04542">
    <property type="entry name" value="Sigma70_r2"/>
    <property type="match status" value="1"/>
</dbReference>
<reference evidence="5" key="1">
    <citation type="journal article" date="2019" name="Int. J. Syst. Evol. Microbiol.">
        <title>The Global Catalogue of Microorganisms (GCM) 10K type strain sequencing project: providing services to taxonomists for standard genome sequencing and annotation.</title>
        <authorList>
            <consortium name="The Broad Institute Genomics Platform"/>
            <consortium name="The Broad Institute Genome Sequencing Center for Infectious Disease"/>
            <person name="Wu L."/>
            <person name="Ma J."/>
        </authorList>
    </citation>
    <scope>NUCLEOTIDE SEQUENCE [LARGE SCALE GENOMIC DNA]</scope>
    <source>
        <strain evidence="5">JCM 16916</strain>
    </source>
</reference>
<evidence type="ECO:0000313" key="4">
    <source>
        <dbReference type="EMBL" id="GAA3927589.1"/>
    </source>
</evidence>
<organism evidence="4 5">
    <name type="scientific">Luteimonas lutimaris</name>
    <dbReference type="NCBI Taxonomy" id="698645"/>
    <lineage>
        <taxon>Bacteria</taxon>
        <taxon>Pseudomonadati</taxon>
        <taxon>Pseudomonadota</taxon>
        <taxon>Gammaproteobacteria</taxon>
        <taxon>Lysobacterales</taxon>
        <taxon>Lysobacteraceae</taxon>
        <taxon>Luteimonas</taxon>
    </lineage>
</organism>
<dbReference type="SUPFAM" id="SSF54427">
    <property type="entry name" value="NTF2-like"/>
    <property type="match status" value="1"/>
</dbReference>
<evidence type="ECO:0000259" key="3">
    <source>
        <dbReference type="Pfam" id="PF08281"/>
    </source>
</evidence>
<dbReference type="InterPro" id="IPR036388">
    <property type="entry name" value="WH-like_DNA-bd_sf"/>
</dbReference>
<dbReference type="SUPFAM" id="SSF88946">
    <property type="entry name" value="Sigma2 domain of RNA polymerase sigma factors"/>
    <property type="match status" value="1"/>
</dbReference>
<dbReference type="InterPro" id="IPR007627">
    <property type="entry name" value="RNA_pol_sigma70_r2"/>
</dbReference>
<feature type="domain" description="RNA polymerase sigma factor 70 region 4 type 2" evidence="3">
    <location>
        <begin position="92"/>
        <end position="143"/>
    </location>
</feature>
<accession>A0ABP7MPI1</accession>
<dbReference type="PANTHER" id="PTHR30173:SF36">
    <property type="entry name" value="ECF RNA POLYMERASE SIGMA FACTOR SIGJ"/>
    <property type="match status" value="1"/>
</dbReference>
<evidence type="ECO:0000256" key="1">
    <source>
        <dbReference type="ARBA" id="ARBA00011344"/>
    </source>
</evidence>
<dbReference type="InterPro" id="IPR014284">
    <property type="entry name" value="RNA_pol_sigma-70_dom"/>
</dbReference>
<evidence type="ECO:0000259" key="2">
    <source>
        <dbReference type="Pfam" id="PF04542"/>
    </source>
</evidence>
<comment type="subunit">
    <text evidence="1">Interacts transiently with the RNA polymerase catalytic core formed by RpoA, RpoB, RpoC and RpoZ (2 alpha, 1 beta, 1 beta' and 1 omega subunit) to form the RNA polymerase holoenzyme that can initiate transcription.</text>
</comment>
<evidence type="ECO:0000313" key="5">
    <source>
        <dbReference type="Proteomes" id="UP001501727"/>
    </source>
</evidence>
<dbReference type="EMBL" id="BAAAZU010000016">
    <property type="protein sequence ID" value="GAA3927589.1"/>
    <property type="molecule type" value="Genomic_DNA"/>
</dbReference>
<gene>
    <name evidence="4" type="ORF">GCM10022229_21990</name>
</gene>